<dbReference type="Proteomes" id="UP000199636">
    <property type="component" value="Unassembled WGS sequence"/>
</dbReference>
<dbReference type="STRING" id="428992.SAMN05216272_102343"/>
<proteinExistence type="predicted"/>
<feature type="domain" description="AB hydrolase-1" evidence="1">
    <location>
        <begin position="60"/>
        <end position="297"/>
    </location>
</feature>
<dbReference type="GO" id="GO:0003824">
    <property type="term" value="F:catalytic activity"/>
    <property type="evidence" value="ECO:0007669"/>
    <property type="project" value="InterPro"/>
</dbReference>
<dbReference type="InterPro" id="IPR000639">
    <property type="entry name" value="Epox_hydrolase-like"/>
</dbReference>
<name>A0A1G8E5D7_9PSED</name>
<accession>A0A1G8E5D7</accession>
<dbReference type="RefSeq" id="WP_090261604.1">
    <property type="nucleotide sequence ID" value="NZ_FNDS01000002.1"/>
</dbReference>
<reference evidence="3" key="1">
    <citation type="submission" date="2016-10" db="EMBL/GenBank/DDBJ databases">
        <authorList>
            <person name="Varghese N."/>
            <person name="Submissions S."/>
        </authorList>
    </citation>
    <scope>NUCLEOTIDE SEQUENCE [LARGE SCALE GENOMIC DNA]</scope>
    <source>
        <strain evidence="3">CCM 7469</strain>
    </source>
</reference>
<evidence type="ECO:0000313" key="3">
    <source>
        <dbReference type="Proteomes" id="UP000199636"/>
    </source>
</evidence>
<dbReference type="PANTHER" id="PTHR46438:SF11">
    <property type="entry name" value="LIPASE-RELATED"/>
    <property type="match status" value="1"/>
</dbReference>
<gene>
    <name evidence="2" type="ORF">SAMN05216272_102343</name>
</gene>
<sequence>MSVSQTLQPPLAAGFARFGFGALPLDALIARYAAPASGSRFIEVDGFSIHYRDEGSRDRPVLVMIHGVMASLHTWDGWVAEMGRHFRIVRLDVPGFGLTGPGRDKEYSGERMVRVLGLLLDRLGLGKVSIAGNSLGGYIAWNFALAQPDRVERLILVDPAGYPMHKVPLMIASAVLPGAGLLMPAWMPRALLARGIKEVYGNPQRIQPGVVERYYDISRRPGNRRSMIDIFRVLVRVNREELHATPARVAALKVPTLLMWGERDRWISPTHVPLWQRDVPGLQVKVYPGVGHIPMEEIPQQTAADALRFLHA</sequence>
<dbReference type="AlphaFoldDB" id="A0A1G8E5D7"/>
<dbReference type="Gene3D" id="3.40.50.1820">
    <property type="entry name" value="alpha/beta hydrolase"/>
    <property type="match status" value="1"/>
</dbReference>
<evidence type="ECO:0000259" key="1">
    <source>
        <dbReference type="Pfam" id="PF00561"/>
    </source>
</evidence>
<dbReference type="EMBL" id="FNDS01000002">
    <property type="protein sequence ID" value="SDH65142.1"/>
    <property type="molecule type" value="Genomic_DNA"/>
</dbReference>
<dbReference type="SUPFAM" id="SSF53474">
    <property type="entry name" value="alpha/beta-Hydrolases"/>
    <property type="match status" value="1"/>
</dbReference>
<organism evidence="2 3">
    <name type="scientific">Pseudomonas panipatensis</name>
    <dbReference type="NCBI Taxonomy" id="428992"/>
    <lineage>
        <taxon>Bacteria</taxon>
        <taxon>Pseudomonadati</taxon>
        <taxon>Pseudomonadota</taxon>
        <taxon>Gammaproteobacteria</taxon>
        <taxon>Pseudomonadales</taxon>
        <taxon>Pseudomonadaceae</taxon>
        <taxon>Pseudomonas</taxon>
    </lineage>
</organism>
<dbReference type="InterPro" id="IPR000073">
    <property type="entry name" value="AB_hydrolase_1"/>
</dbReference>
<dbReference type="Pfam" id="PF00561">
    <property type="entry name" value="Abhydrolase_1"/>
    <property type="match status" value="1"/>
</dbReference>
<keyword evidence="3" id="KW-1185">Reference proteome</keyword>
<dbReference type="PANTHER" id="PTHR46438">
    <property type="entry name" value="ALPHA/BETA-HYDROLASES SUPERFAMILY PROTEIN"/>
    <property type="match status" value="1"/>
</dbReference>
<evidence type="ECO:0000313" key="2">
    <source>
        <dbReference type="EMBL" id="SDH65142.1"/>
    </source>
</evidence>
<protein>
    <submittedName>
        <fullName evidence="2">Pimeloyl-ACP methyl ester carboxylesterase</fullName>
    </submittedName>
</protein>
<dbReference type="OrthoDB" id="2086224at2"/>
<dbReference type="InterPro" id="IPR029058">
    <property type="entry name" value="AB_hydrolase_fold"/>
</dbReference>
<dbReference type="PRINTS" id="PR00412">
    <property type="entry name" value="EPOXHYDRLASE"/>
</dbReference>
<dbReference type="PRINTS" id="PR00111">
    <property type="entry name" value="ABHYDROLASE"/>
</dbReference>